<comment type="similarity">
    <text evidence="2">Belongs to the bacterial solute-binding protein 2 family.</text>
</comment>
<dbReference type="AlphaFoldDB" id="E6U325"/>
<dbReference type="RefSeq" id="WP_013484762.1">
    <property type="nucleotide sequence ID" value="NC_014828.1"/>
</dbReference>
<dbReference type="CDD" id="cd19971">
    <property type="entry name" value="PBP1_ABC_sugar_binding-like"/>
    <property type="match status" value="1"/>
</dbReference>
<evidence type="ECO:0000256" key="3">
    <source>
        <dbReference type="ARBA" id="ARBA00022729"/>
    </source>
</evidence>
<evidence type="ECO:0000256" key="1">
    <source>
        <dbReference type="ARBA" id="ARBA00004196"/>
    </source>
</evidence>
<keyword evidence="6" id="KW-1185">Reference proteome</keyword>
<proteinExistence type="inferred from homology"/>
<accession>E6U325</accession>
<dbReference type="STRING" id="663278.Ethha_0823"/>
<evidence type="ECO:0000256" key="2">
    <source>
        <dbReference type="ARBA" id="ARBA00007639"/>
    </source>
</evidence>
<evidence type="ECO:0000313" key="6">
    <source>
        <dbReference type="Proteomes" id="UP000001551"/>
    </source>
</evidence>
<sequence length="323" mass="35080">MRRIFSKRLIFISACLILVLLVMTVTAFLRSNQSVATPAQGEKFGATYMTLNNPFYTIIDDEIRAELESRGDTLVSRDPALDVQKQIEQIEDFIHMHVRGIFLTPVDVNKLHPVLLEARQAGIPVVVVDSQVSDQTLVASTVTSDNYGAGVLCAQNLLGTRTGGNILILEQQSAQSAQDRIRGFEDTLKGHGTFHIVGRADCMGQLEKAMPAMETLLKQAPQPDVVMALNDPSALGAMAALKDHGLLSKVLVYSVDGSPEAKGMIEEGNMTATAAQFPSKIGKAAAQEMNLIIEGKPHERAVTVPVQLITKDNVRDFGTDGWQ</sequence>
<keyword evidence="3" id="KW-0732">Signal</keyword>
<evidence type="ECO:0000313" key="5">
    <source>
        <dbReference type="EMBL" id="ADU26392.1"/>
    </source>
</evidence>
<evidence type="ECO:0000259" key="4">
    <source>
        <dbReference type="Pfam" id="PF13407"/>
    </source>
</evidence>
<dbReference type="Pfam" id="PF13407">
    <property type="entry name" value="Peripla_BP_4"/>
    <property type="match status" value="1"/>
</dbReference>
<dbReference type="PANTHER" id="PTHR46847">
    <property type="entry name" value="D-ALLOSE-BINDING PERIPLASMIC PROTEIN-RELATED"/>
    <property type="match status" value="1"/>
</dbReference>
<dbReference type="EMBL" id="CP002400">
    <property type="protein sequence ID" value="ADU26392.1"/>
    <property type="molecule type" value="Genomic_DNA"/>
</dbReference>
<dbReference type="eggNOG" id="COG1879">
    <property type="taxonomic scope" value="Bacteria"/>
</dbReference>
<dbReference type="PANTHER" id="PTHR46847:SF1">
    <property type="entry name" value="D-ALLOSE-BINDING PERIPLASMIC PROTEIN-RELATED"/>
    <property type="match status" value="1"/>
</dbReference>
<name>E6U325_ETHHY</name>
<protein>
    <submittedName>
        <fullName evidence="5">Periplasmic binding protein/LacI transcriptional regulator</fullName>
    </submittedName>
</protein>
<gene>
    <name evidence="5" type="ordered locus">Ethha_0823</name>
</gene>
<dbReference type="GO" id="GO:0030313">
    <property type="term" value="C:cell envelope"/>
    <property type="evidence" value="ECO:0007669"/>
    <property type="project" value="UniProtKB-SubCell"/>
</dbReference>
<dbReference type="InterPro" id="IPR025997">
    <property type="entry name" value="SBP_2_dom"/>
</dbReference>
<dbReference type="Gene3D" id="3.40.50.2300">
    <property type="match status" value="2"/>
</dbReference>
<dbReference type="Proteomes" id="UP000001551">
    <property type="component" value="Chromosome"/>
</dbReference>
<dbReference type="GO" id="GO:0030246">
    <property type="term" value="F:carbohydrate binding"/>
    <property type="evidence" value="ECO:0007669"/>
    <property type="project" value="UniProtKB-ARBA"/>
</dbReference>
<reference evidence="5 6" key="1">
    <citation type="submission" date="2010-12" db="EMBL/GenBank/DDBJ databases">
        <title>Complete sequence of Ethanoligenens harbinense YUAN-3.</title>
        <authorList>
            <person name="Lucas S."/>
            <person name="Copeland A."/>
            <person name="Lapidus A."/>
            <person name="Cheng J.-F."/>
            <person name="Bruce D."/>
            <person name="Goodwin L."/>
            <person name="Pitluck S."/>
            <person name="Chertkov O."/>
            <person name="Misra M."/>
            <person name="Detter J.C."/>
            <person name="Han C."/>
            <person name="Tapia R."/>
            <person name="Land M."/>
            <person name="Hauser L."/>
            <person name="Jeffries C."/>
            <person name="Kyrpides N."/>
            <person name="Ivanova N."/>
            <person name="Mikhailova N."/>
            <person name="Wang A."/>
            <person name="Mouttaki H."/>
            <person name="He Z."/>
            <person name="Zhou J."/>
            <person name="Hemme C.L."/>
            <person name="Woyke T."/>
        </authorList>
    </citation>
    <scope>NUCLEOTIDE SEQUENCE [LARGE SCALE GENOMIC DNA]</scope>
    <source>
        <strain evidence="6">DSM 18485 / JCM 12961 / CGMCC 1.5033 / YUAN-3</strain>
    </source>
</reference>
<dbReference type="SUPFAM" id="SSF53822">
    <property type="entry name" value="Periplasmic binding protein-like I"/>
    <property type="match status" value="1"/>
</dbReference>
<dbReference type="HOGENOM" id="CLU_037628_3_7_9"/>
<organism evidence="5 6">
    <name type="scientific">Ethanoligenens harbinense (strain DSM 18485 / JCM 12961 / CGMCC 1.5033 / YUAN-3)</name>
    <dbReference type="NCBI Taxonomy" id="663278"/>
    <lineage>
        <taxon>Bacteria</taxon>
        <taxon>Bacillati</taxon>
        <taxon>Bacillota</taxon>
        <taxon>Clostridia</taxon>
        <taxon>Eubacteriales</taxon>
        <taxon>Oscillospiraceae</taxon>
        <taxon>Ethanoligenens</taxon>
    </lineage>
</organism>
<feature type="domain" description="Periplasmic binding protein" evidence="4">
    <location>
        <begin position="49"/>
        <end position="296"/>
    </location>
</feature>
<dbReference type="KEGG" id="eha:Ethha_0823"/>
<dbReference type="InterPro" id="IPR028082">
    <property type="entry name" value="Peripla_BP_I"/>
</dbReference>
<comment type="subcellular location">
    <subcellularLocation>
        <location evidence="1">Cell envelope</location>
    </subcellularLocation>
</comment>